<comment type="catalytic activity">
    <reaction evidence="3">
        <text>L-tyrosyl-[protein] + ATP = O-phospho-L-tyrosyl-[protein] + ADP + H(+)</text>
        <dbReference type="Rhea" id="RHEA:10596"/>
        <dbReference type="Rhea" id="RHEA-COMP:10136"/>
        <dbReference type="Rhea" id="RHEA-COMP:20101"/>
        <dbReference type="ChEBI" id="CHEBI:15378"/>
        <dbReference type="ChEBI" id="CHEBI:30616"/>
        <dbReference type="ChEBI" id="CHEBI:46858"/>
        <dbReference type="ChEBI" id="CHEBI:61978"/>
        <dbReference type="ChEBI" id="CHEBI:456216"/>
    </reaction>
    <physiologicalReaction direction="left-to-right" evidence="3">
        <dbReference type="Rhea" id="RHEA:10597"/>
    </physiologicalReaction>
</comment>
<dbReference type="InterPro" id="IPR023214">
    <property type="entry name" value="HAD_sf"/>
</dbReference>
<dbReference type="RefSeq" id="WP_093181062.1">
    <property type="nucleotide sequence ID" value="NZ_FMYH01000001.1"/>
</dbReference>
<organism evidence="6 7">
    <name type="scientific">Sanguibacter gelidistatuariae</name>
    <dbReference type="NCBI Taxonomy" id="1814289"/>
    <lineage>
        <taxon>Bacteria</taxon>
        <taxon>Bacillati</taxon>
        <taxon>Actinomycetota</taxon>
        <taxon>Actinomycetes</taxon>
        <taxon>Micrococcales</taxon>
        <taxon>Sanguibacteraceae</taxon>
        <taxon>Sanguibacter</taxon>
    </lineage>
</organism>
<dbReference type="InterPro" id="IPR041492">
    <property type="entry name" value="HAD_2"/>
</dbReference>
<dbReference type="Gene3D" id="3.40.50.1000">
    <property type="entry name" value="HAD superfamily/HAD-like"/>
    <property type="match status" value="1"/>
</dbReference>
<evidence type="ECO:0000256" key="1">
    <source>
        <dbReference type="ARBA" id="ARBA00006171"/>
    </source>
</evidence>
<keyword evidence="7" id="KW-1185">Reference proteome</keyword>
<keyword evidence="2" id="KW-0808">Transferase</keyword>
<evidence type="ECO:0000256" key="2">
    <source>
        <dbReference type="ARBA" id="ARBA00023137"/>
    </source>
</evidence>
<dbReference type="InterPro" id="IPR023198">
    <property type="entry name" value="PGP-like_dom2"/>
</dbReference>
<dbReference type="PANTHER" id="PTHR43434">
    <property type="entry name" value="PHOSPHOGLYCOLATE PHOSPHATASE"/>
    <property type="match status" value="1"/>
</dbReference>
<dbReference type="AlphaFoldDB" id="A0A1G6HAV6"/>
<protein>
    <recommendedName>
        <fullName evidence="4">Tyrosine-protein kinase PtkA</fullName>
    </recommendedName>
    <alternativeName>
        <fullName evidence="5">Protein tyrosine kinase A</fullName>
    </alternativeName>
</protein>
<comment type="similarity">
    <text evidence="1">Belongs to the HAD-like hydrolase superfamily. CbbY/CbbZ/Gph/YieH family.</text>
</comment>
<evidence type="ECO:0000256" key="5">
    <source>
        <dbReference type="ARBA" id="ARBA00080335"/>
    </source>
</evidence>
<dbReference type="OrthoDB" id="9776368at2"/>
<dbReference type="InterPro" id="IPR050155">
    <property type="entry name" value="HAD-like_hydrolase_sf"/>
</dbReference>
<name>A0A1G6HAV6_9MICO</name>
<dbReference type="SUPFAM" id="SSF56784">
    <property type="entry name" value="HAD-like"/>
    <property type="match status" value="1"/>
</dbReference>
<reference evidence="6 7" key="1">
    <citation type="submission" date="2016-09" db="EMBL/GenBank/DDBJ databases">
        <authorList>
            <person name="Capua I."/>
            <person name="De Benedictis P."/>
            <person name="Joannis T."/>
            <person name="Lombin L.H."/>
            <person name="Cattoli G."/>
        </authorList>
    </citation>
    <scope>NUCLEOTIDE SEQUENCE [LARGE SCALE GENOMIC DNA]</scope>
    <source>
        <strain evidence="6 7">ISLP-3</strain>
    </source>
</reference>
<evidence type="ECO:0000256" key="4">
    <source>
        <dbReference type="ARBA" id="ARBA00069527"/>
    </source>
</evidence>
<dbReference type="GO" id="GO:0004713">
    <property type="term" value="F:protein tyrosine kinase activity"/>
    <property type="evidence" value="ECO:0007669"/>
    <property type="project" value="UniProtKB-KW"/>
</dbReference>
<dbReference type="Pfam" id="PF13419">
    <property type="entry name" value="HAD_2"/>
    <property type="match status" value="1"/>
</dbReference>
<dbReference type="Proteomes" id="UP000199039">
    <property type="component" value="Unassembled WGS sequence"/>
</dbReference>
<dbReference type="GO" id="GO:0005829">
    <property type="term" value="C:cytosol"/>
    <property type="evidence" value="ECO:0007669"/>
    <property type="project" value="TreeGrafter"/>
</dbReference>
<evidence type="ECO:0000313" key="6">
    <source>
        <dbReference type="EMBL" id="SDB91341.1"/>
    </source>
</evidence>
<keyword evidence="2" id="KW-0418">Kinase</keyword>
<dbReference type="InterPro" id="IPR036412">
    <property type="entry name" value="HAD-like_sf"/>
</dbReference>
<sequence length="221" mass="23322">MAYSLALVDLDGTLTDSAPGIIASITYAFDTLGLPRPSEEDLRRVVGPPIEESALRHGVPGERLTEFVTAYRAAFTGGGMLNNSVYPGIREALTTLLDGGIRLVVATSKPEVFARQILEHFDLDQFFEAICGSTLDGTRSTKADVIEHALKTVAATEGGLPQVSDIVMVGDREHDILGARTHGIETIAVTWGYAAAGEHAAARPRAVASTPDELAAAVLAP</sequence>
<dbReference type="EMBL" id="FMYH01000001">
    <property type="protein sequence ID" value="SDB91341.1"/>
    <property type="molecule type" value="Genomic_DNA"/>
</dbReference>
<evidence type="ECO:0000256" key="3">
    <source>
        <dbReference type="ARBA" id="ARBA00050405"/>
    </source>
</evidence>
<dbReference type="Gene3D" id="1.10.150.240">
    <property type="entry name" value="Putative phosphatase, domain 2"/>
    <property type="match status" value="1"/>
</dbReference>
<proteinExistence type="inferred from homology"/>
<dbReference type="PANTHER" id="PTHR43434:SF20">
    <property type="entry name" value="5'-NUCLEOTIDASE"/>
    <property type="match status" value="1"/>
</dbReference>
<gene>
    <name evidence="6" type="ORF">SAMN05216410_0879</name>
</gene>
<dbReference type="STRING" id="1814289.SAMN05216410_0879"/>
<dbReference type="FunFam" id="3.40.50.1000:FF:000022">
    <property type="entry name" value="Phosphoglycolate phosphatase"/>
    <property type="match status" value="1"/>
</dbReference>
<evidence type="ECO:0000313" key="7">
    <source>
        <dbReference type="Proteomes" id="UP000199039"/>
    </source>
</evidence>
<keyword evidence="2" id="KW-0829">Tyrosine-protein kinase</keyword>
<accession>A0A1G6HAV6</accession>